<name>A0A2S6C003_9PEZI</name>
<comment type="caution">
    <text evidence="2">The sequence shown here is derived from an EMBL/GenBank/DDBJ whole genome shotgun (WGS) entry which is preliminary data.</text>
</comment>
<reference evidence="3" key="1">
    <citation type="journal article" date="2017" name="bioRxiv">
        <title>Conservation of a gene cluster reveals novel cercosporin biosynthetic mechanisms and extends production to the genus Colletotrichum.</title>
        <authorList>
            <person name="de Jonge R."/>
            <person name="Ebert M.K."/>
            <person name="Huitt-Roehl C.R."/>
            <person name="Pal P."/>
            <person name="Suttle J.C."/>
            <person name="Spanner R.E."/>
            <person name="Neubauer J.D."/>
            <person name="Jurick W.M.II."/>
            <person name="Stott K.A."/>
            <person name="Secor G.A."/>
            <person name="Thomma B.P.H.J."/>
            <person name="Van de Peer Y."/>
            <person name="Townsend C.A."/>
            <person name="Bolton M.D."/>
        </authorList>
    </citation>
    <scope>NUCLEOTIDE SEQUENCE [LARGE SCALE GENOMIC DNA]</scope>
    <source>
        <strain evidence="3">CBS538.71</strain>
    </source>
</reference>
<dbReference type="InterPro" id="IPR036397">
    <property type="entry name" value="RNaseH_sf"/>
</dbReference>
<organism evidence="2 3">
    <name type="scientific">Cercospora berteroae</name>
    <dbReference type="NCBI Taxonomy" id="357750"/>
    <lineage>
        <taxon>Eukaryota</taxon>
        <taxon>Fungi</taxon>
        <taxon>Dikarya</taxon>
        <taxon>Ascomycota</taxon>
        <taxon>Pezizomycotina</taxon>
        <taxon>Dothideomycetes</taxon>
        <taxon>Dothideomycetidae</taxon>
        <taxon>Mycosphaerellales</taxon>
        <taxon>Mycosphaerellaceae</taxon>
        <taxon>Cercospora</taxon>
    </lineage>
</organism>
<accession>A0A2S6C003</accession>
<evidence type="ECO:0000313" key="2">
    <source>
        <dbReference type="EMBL" id="PPJ53041.1"/>
    </source>
</evidence>
<proteinExistence type="predicted"/>
<feature type="compositionally biased region" description="Polar residues" evidence="1">
    <location>
        <begin position="324"/>
        <end position="347"/>
    </location>
</feature>
<dbReference type="AlphaFoldDB" id="A0A2S6C003"/>
<keyword evidence="3" id="KW-1185">Reference proteome</keyword>
<evidence type="ECO:0000256" key="1">
    <source>
        <dbReference type="SAM" id="MobiDB-lite"/>
    </source>
</evidence>
<feature type="region of interest" description="Disordered" evidence="1">
    <location>
        <begin position="280"/>
        <end position="301"/>
    </location>
</feature>
<sequence length="423" mass="46233">MVNASGKNFSSGIRDSLGIDLFFINTQILHHAGQPAITASATRSQYLSLQLRTHLLTLHFGSTSLIGFTSMAGFNETTQAMGPSTYITHTTSRPTRRPHRGRHTLRTSETQCRATQLVPLYDRLFPGEPVALDTEMLNHVLADETRHKAVGRVSVTNISGETVLDVYVYYPDSAFESQVFDPRWLRKICSGRDVIMHAKYSDLNAFGQYASEIFGRSTVHDTQDFYGVRKLADLALAKLNKTIQADVHTSVEDAQVTGELWVLYTGYDRDAEFAKYMWGDQVPGQNQPKASKDSKKNGAQEPLADKSGFAAAGAWAKPIPHSAHLQTGPSSMTANKQPAPSNMTVHNYGTMIFGPSGQAKQTVTVAQQQAQSQTPAQPTKGGVKSWASVAATKPQKQAKADGEIAKHQSSGRPHDEESGIMKL</sequence>
<feature type="compositionally biased region" description="Low complexity" evidence="1">
    <location>
        <begin position="358"/>
        <end position="380"/>
    </location>
</feature>
<feature type="region of interest" description="Disordered" evidence="1">
    <location>
        <begin position="320"/>
        <end position="423"/>
    </location>
</feature>
<dbReference type="OrthoDB" id="8191639at2759"/>
<protein>
    <submittedName>
        <fullName evidence="2">Uncharacterized protein</fullName>
    </submittedName>
</protein>
<feature type="compositionally biased region" description="Basic residues" evidence="1">
    <location>
        <begin position="94"/>
        <end position="105"/>
    </location>
</feature>
<feature type="region of interest" description="Disordered" evidence="1">
    <location>
        <begin position="82"/>
        <end position="105"/>
    </location>
</feature>
<dbReference type="EMBL" id="PNEN01001618">
    <property type="protein sequence ID" value="PPJ53041.1"/>
    <property type="molecule type" value="Genomic_DNA"/>
</dbReference>
<dbReference type="GO" id="GO:0003676">
    <property type="term" value="F:nucleic acid binding"/>
    <property type="evidence" value="ECO:0007669"/>
    <property type="project" value="InterPro"/>
</dbReference>
<gene>
    <name evidence="2" type="ORF">CBER1_11613</name>
</gene>
<dbReference type="STRING" id="357750.A0A2S6C003"/>
<evidence type="ECO:0000313" key="3">
    <source>
        <dbReference type="Proteomes" id="UP000237631"/>
    </source>
</evidence>
<dbReference type="Gene3D" id="3.30.420.10">
    <property type="entry name" value="Ribonuclease H-like superfamily/Ribonuclease H"/>
    <property type="match status" value="1"/>
</dbReference>
<feature type="compositionally biased region" description="Basic and acidic residues" evidence="1">
    <location>
        <begin position="398"/>
        <end position="423"/>
    </location>
</feature>
<dbReference type="Proteomes" id="UP000237631">
    <property type="component" value="Unassembled WGS sequence"/>
</dbReference>